<reference evidence="1" key="3">
    <citation type="submission" date="2016-05" db="EMBL/GenBank/DDBJ databases">
        <title>WGS assembly of Xenopus tropicalis.</title>
        <authorList>
            <person name="Sessions A."/>
            <person name="Jenkins J."/>
            <person name="Mitros T."/>
            <person name="Lyons J.T."/>
            <person name="Dichmann D.S."/>
            <person name="Robert J."/>
            <person name="Harland R.M."/>
            <person name="Rokhsar D.S."/>
        </authorList>
    </citation>
    <scope>NUCLEOTIDE SEQUENCE</scope>
    <source>
        <strain evidence="1">Nigerian</strain>
    </source>
</reference>
<accession>A0A1B8Y938</accession>
<dbReference type="AlphaFoldDB" id="A0A1B8Y938"/>
<proteinExistence type="predicted"/>
<name>A0A1B8Y938_XENTR</name>
<dbReference type="EMBL" id="KV460376">
    <property type="protein sequence ID" value="OCA19520.1"/>
    <property type="molecule type" value="Genomic_DNA"/>
</dbReference>
<protein>
    <submittedName>
        <fullName evidence="1">Uncharacterized protein</fullName>
    </submittedName>
</protein>
<reference evidence="1" key="1">
    <citation type="submission" date="2009-11" db="EMBL/GenBank/DDBJ databases">
        <authorList>
            <consortium name="US DOE Joint Genome Institute (JGI-PGF)"/>
            <person name="Ottilar R."/>
            <person name="Schmutz J."/>
            <person name="Salamov A."/>
            <person name="Cheng J.F."/>
            <person name="Lucas S."/>
            <person name="Pitluck S."/>
            <person name="Gundlach H."/>
            <person name="Guo Y."/>
            <person name="Haberer G."/>
            <person name="Nasrallah J."/>
            <person name="Mayer K.F.X."/>
            <person name="van de Peer Y."/>
            <person name="Weigel D."/>
            <person name="Grigoriev I.V."/>
        </authorList>
    </citation>
    <scope>NUCLEOTIDE SEQUENCE</scope>
    <source>
        <strain evidence="1">Nigerian</strain>
    </source>
</reference>
<sequence length="66" mass="7237">MSLLHCYLFSYQRQRPKSALNLGLTLLLSDVWGLPDGHDTTLARLEAPSSLLMAGGYTTGEKGRSQ</sequence>
<organism evidence="1">
    <name type="scientific">Xenopus tropicalis</name>
    <name type="common">Western clawed frog</name>
    <name type="synonym">Silurana tropicalis</name>
    <dbReference type="NCBI Taxonomy" id="8364"/>
    <lineage>
        <taxon>Eukaryota</taxon>
        <taxon>Metazoa</taxon>
        <taxon>Chordata</taxon>
        <taxon>Craniata</taxon>
        <taxon>Vertebrata</taxon>
        <taxon>Euteleostomi</taxon>
        <taxon>Amphibia</taxon>
        <taxon>Batrachia</taxon>
        <taxon>Anura</taxon>
        <taxon>Pipoidea</taxon>
        <taxon>Pipidae</taxon>
        <taxon>Xenopodinae</taxon>
        <taxon>Xenopus</taxon>
        <taxon>Silurana</taxon>
    </lineage>
</organism>
<reference evidence="1" key="2">
    <citation type="journal article" date="2010" name="Science">
        <title>The genome of the Western clawed frog Xenopus tropicalis.</title>
        <authorList>
            <person name="Hellsten U."/>
            <person name="Harland R.M."/>
            <person name="Gilchrist M.J."/>
            <person name="Hendrix D."/>
            <person name="Jurka J."/>
            <person name="Kapitonov V."/>
            <person name="Ovcharenko I."/>
            <person name="Putnam N.H."/>
            <person name="Shu S."/>
            <person name="Taher L."/>
            <person name="Blitz I.L."/>
            <person name="Blumberg B."/>
            <person name="Dichmann D.S."/>
            <person name="Dubchak I."/>
            <person name="Amaya E."/>
            <person name="Detter J.C."/>
            <person name="Fletcher R."/>
            <person name="Gerhard D.S."/>
            <person name="Goodstein D."/>
            <person name="Graves T."/>
            <person name="Grigoriev I.V."/>
            <person name="Grimwood J."/>
            <person name="Kawashima T."/>
            <person name="Lindquist E."/>
            <person name="Lucas S.M."/>
            <person name="Mead P.E."/>
            <person name="Mitros T."/>
            <person name="Ogino H."/>
            <person name="Ohta Y."/>
            <person name="Poliakov A.V."/>
            <person name="Pollet N."/>
            <person name="Robert J."/>
            <person name="Salamov A."/>
            <person name="Sater A.K."/>
            <person name="Schmutz J."/>
            <person name="Terry A."/>
            <person name="Vize P.D."/>
            <person name="Warren W.C."/>
            <person name="Wells D."/>
            <person name="Wills A."/>
            <person name="Wilson R.K."/>
            <person name="Zimmerman L.B."/>
            <person name="Zorn A.M."/>
            <person name="Grainger R."/>
            <person name="Grammer T."/>
            <person name="Khokha M.K."/>
            <person name="Richardson P.M."/>
            <person name="Rokhsar D.S."/>
        </authorList>
    </citation>
    <scope>NUCLEOTIDE SEQUENCE [LARGE SCALE GENOMIC DNA]</scope>
    <source>
        <strain evidence="1">Nigerian</strain>
    </source>
</reference>
<gene>
    <name evidence="1" type="ORF">XENTR_v90028734mg</name>
</gene>
<evidence type="ECO:0000313" key="1">
    <source>
        <dbReference type="EMBL" id="OCA19520.1"/>
    </source>
</evidence>